<organism evidence="1 2">
    <name type="scientific">Arthrobacter rhombi</name>
    <dbReference type="NCBI Taxonomy" id="71253"/>
    <lineage>
        <taxon>Bacteria</taxon>
        <taxon>Bacillati</taxon>
        <taxon>Actinomycetota</taxon>
        <taxon>Actinomycetes</taxon>
        <taxon>Micrococcales</taxon>
        <taxon>Micrococcaceae</taxon>
        <taxon>Arthrobacter</taxon>
    </lineage>
</organism>
<evidence type="ECO:0000313" key="2">
    <source>
        <dbReference type="Proteomes" id="UP000195913"/>
    </source>
</evidence>
<dbReference type="GO" id="GO:0000160">
    <property type="term" value="P:phosphorelay signal transduction system"/>
    <property type="evidence" value="ECO:0007669"/>
    <property type="project" value="InterPro"/>
</dbReference>
<reference evidence="1 2" key="1">
    <citation type="submission" date="2017-02" db="EMBL/GenBank/DDBJ databases">
        <authorList>
            <person name="Peterson S.W."/>
        </authorList>
    </citation>
    <scope>NUCLEOTIDE SEQUENCE [LARGE SCALE GENOMIC DNA]</scope>
    <source>
        <strain evidence="1 2">B Ar 00.02</strain>
    </source>
</reference>
<accession>A0A1R4GT72</accession>
<dbReference type="Proteomes" id="UP000195913">
    <property type="component" value="Unassembled WGS sequence"/>
</dbReference>
<protein>
    <submittedName>
        <fullName evidence="1">Uncharacterized protein</fullName>
    </submittedName>
</protein>
<gene>
    <name evidence="1" type="ORF">FM101_13240</name>
</gene>
<dbReference type="EMBL" id="FUHW01000044">
    <property type="protein sequence ID" value="SJM71351.1"/>
    <property type="molecule type" value="Genomic_DNA"/>
</dbReference>
<evidence type="ECO:0000313" key="1">
    <source>
        <dbReference type="EMBL" id="SJM71351.1"/>
    </source>
</evidence>
<dbReference type="SUPFAM" id="SSF47226">
    <property type="entry name" value="Histidine-containing phosphotransfer domain, HPT domain"/>
    <property type="match status" value="1"/>
</dbReference>
<keyword evidence="2" id="KW-1185">Reference proteome</keyword>
<name>A0A1R4GT72_9MICC</name>
<sequence>MLWALADQVGEGEAAAFMDRFIGLWPQRCHRLHRAVNQHDAEAGLDAALSLSTAASMAGASSLGALASRLHEGISSANTPGAWRDVAAMLDELDQLGNETISDIDRLRRSLMSADEKGHG</sequence>
<dbReference type="Gene3D" id="1.20.120.160">
    <property type="entry name" value="HPT domain"/>
    <property type="match status" value="1"/>
</dbReference>
<proteinExistence type="predicted"/>
<dbReference type="AlphaFoldDB" id="A0A1R4GT72"/>
<dbReference type="InterPro" id="IPR036641">
    <property type="entry name" value="HPT_dom_sf"/>
</dbReference>